<dbReference type="Pfam" id="PF07238">
    <property type="entry name" value="PilZ"/>
    <property type="match status" value="1"/>
</dbReference>
<dbReference type="KEGG" id="cthd:CDO33_07805"/>
<dbReference type="InterPro" id="IPR009875">
    <property type="entry name" value="PilZ_domain"/>
</dbReference>
<sequence length="239" mass="27334">MKLTDLIAGTKLQLEVLEQNGKDVNNVFVSEVEWVEDDKNLVIAAPIYEGNIYPLPIGTRINLYIFFKKRHSDITELYACGAIVVERDSKQKIATLKVKITGELIKIQRRQYFRFDCTLPVKYRIVNEEGNNDPGMGETEAKAIPLKDAVTRDISGGGVCIALEENVEKGTVLELYIDLGKEENMNFIGKVVRVERKDISEIYKYEAGIAFEAIDDKEREKIIRFIFDEQRKLRKKGLI</sequence>
<accession>A0A2K2FPF6</accession>
<feature type="domain" description="Type III secretion system flagellar brake protein YcgR PilZN" evidence="2">
    <location>
        <begin position="9"/>
        <end position="98"/>
    </location>
</feature>
<dbReference type="Proteomes" id="UP000236151">
    <property type="component" value="Unassembled WGS sequence"/>
</dbReference>
<keyword evidence="4" id="KW-1185">Reference proteome</keyword>
<evidence type="ECO:0000313" key="3">
    <source>
        <dbReference type="EMBL" id="PNU00662.1"/>
    </source>
</evidence>
<dbReference type="EMBL" id="NIOJ01000008">
    <property type="protein sequence ID" value="PNU00662.1"/>
    <property type="molecule type" value="Genomic_DNA"/>
</dbReference>
<gene>
    <name evidence="3" type="ORF">CDQ84_05305</name>
</gene>
<evidence type="ECO:0000313" key="4">
    <source>
        <dbReference type="Proteomes" id="UP000236151"/>
    </source>
</evidence>
<evidence type="ECO:0008006" key="5">
    <source>
        <dbReference type="Google" id="ProtNLM"/>
    </source>
</evidence>
<dbReference type="GO" id="GO:0035438">
    <property type="term" value="F:cyclic-di-GMP binding"/>
    <property type="evidence" value="ECO:0007669"/>
    <property type="project" value="InterPro"/>
</dbReference>
<dbReference type="Gene3D" id="2.40.10.220">
    <property type="entry name" value="predicted glycosyltransferase like domains"/>
    <property type="match status" value="1"/>
</dbReference>
<dbReference type="AlphaFoldDB" id="A0A2K2FPF6"/>
<name>A0A2K2FPF6_9CLOT</name>
<organism evidence="3 4">
    <name type="scientific">Clostridium thermosuccinogenes</name>
    <dbReference type="NCBI Taxonomy" id="84032"/>
    <lineage>
        <taxon>Bacteria</taxon>
        <taxon>Bacillati</taxon>
        <taxon>Bacillota</taxon>
        <taxon>Clostridia</taxon>
        <taxon>Eubacteriales</taxon>
        <taxon>Clostridiaceae</taxon>
        <taxon>Clostridium</taxon>
    </lineage>
</organism>
<proteinExistence type="predicted"/>
<dbReference type="Pfam" id="PF12945">
    <property type="entry name" value="PilZNR"/>
    <property type="match status" value="1"/>
</dbReference>
<reference evidence="3 4" key="1">
    <citation type="submission" date="2017-06" db="EMBL/GenBank/DDBJ databases">
        <title>Investigating the central metabolism of Clostridium thermosuccinogenes.</title>
        <authorList>
            <person name="Koendjbiharie J.G."/>
            <person name="van Kranenburg R."/>
        </authorList>
    </citation>
    <scope>NUCLEOTIDE SEQUENCE [LARGE SCALE GENOMIC DNA]</scope>
    <source>
        <strain evidence="3 4">DSM 5806</strain>
    </source>
</reference>
<feature type="domain" description="PilZ" evidence="1">
    <location>
        <begin position="108"/>
        <end position="227"/>
    </location>
</feature>
<dbReference type="OrthoDB" id="9783080at2"/>
<comment type="caution">
    <text evidence="3">The sequence shown here is derived from an EMBL/GenBank/DDBJ whole genome shotgun (WGS) entry which is preliminary data.</text>
</comment>
<evidence type="ECO:0000259" key="2">
    <source>
        <dbReference type="Pfam" id="PF12945"/>
    </source>
</evidence>
<evidence type="ECO:0000259" key="1">
    <source>
        <dbReference type="Pfam" id="PF07238"/>
    </source>
</evidence>
<protein>
    <recommendedName>
        <fullName evidence="5">Pilus assembly protein PilZ</fullName>
    </recommendedName>
</protein>
<dbReference type="RefSeq" id="WP_103080691.1">
    <property type="nucleotide sequence ID" value="NZ_CP021850.1"/>
</dbReference>
<dbReference type="SUPFAM" id="SSF141371">
    <property type="entry name" value="PilZ domain-like"/>
    <property type="match status" value="1"/>
</dbReference>
<dbReference type="InterPro" id="IPR009926">
    <property type="entry name" value="T3SS_YcgR_PilZN"/>
</dbReference>